<dbReference type="EMBL" id="CACTIH010001907">
    <property type="protein sequence ID" value="CAA2968425.1"/>
    <property type="molecule type" value="Genomic_DNA"/>
</dbReference>
<reference evidence="1 2" key="1">
    <citation type="submission" date="2019-12" db="EMBL/GenBank/DDBJ databases">
        <authorList>
            <person name="Alioto T."/>
            <person name="Alioto T."/>
            <person name="Gomez Garrido J."/>
        </authorList>
    </citation>
    <scope>NUCLEOTIDE SEQUENCE [LARGE SCALE GENOMIC DNA]</scope>
</reference>
<protein>
    <submittedName>
        <fullName evidence="1">Uncharacterized protein</fullName>
    </submittedName>
</protein>
<evidence type="ECO:0000313" key="1">
    <source>
        <dbReference type="EMBL" id="CAA2968425.1"/>
    </source>
</evidence>
<dbReference type="Proteomes" id="UP000594638">
    <property type="component" value="Unassembled WGS sequence"/>
</dbReference>
<sequence length="206" mass="22500">MVKQAIFGVCSAIELETCLVTVQNVPTTVSVPADTLTEWELYPPYYYRASSFLSNFLYSSNHQITSNVGGIDGSIESVVASVYIVQFARLLEHEGTYTLQAAESPASTNDLPLWKFEDITETIPTKDQDLAISGQKAIQVEELDLKLVASKGHAIHSGELKVYLVDTKGGGLLSPREVELFLADNLHVELVGISGQDCVDLSEAKY</sequence>
<dbReference type="OrthoDB" id="10485981at2759"/>
<proteinExistence type="predicted"/>
<evidence type="ECO:0000313" key="2">
    <source>
        <dbReference type="Proteomes" id="UP000594638"/>
    </source>
</evidence>
<gene>
    <name evidence="1" type="ORF">OLEA9_A007235</name>
</gene>
<accession>A0A8S0QN66</accession>
<dbReference type="Gramene" id="OE9A007235T1">
    <property type="protein sequence ID" value="OE9A007235C1"/>
    <property type="gene ID" value="OE9A007235"/>
</dbReference>
<organism evidence="1 2">
    <name type="scientific">Olea europaea subsp. europaea</name>
    <dbReference type="NCBI Taxonomy" id="158383"/>
    <lineage>
        <taxon>Eukaryota</taxon>
        <taxon>Viridiplantae</taxon>
        <taxon>Streptophyta</taxon>
        <taxon>Embryophyta</taxon>
        <taxon>Tracheophyta</taxon>
        <taxon>Spermatophyta</taxon>
        <taxon>Magnoliopsida</taxon>
        <taxon>eudicotyledons</taxon>
        <taxon>Gunneridae</taxon>
        <taxon>Pentapetalae</taxon>
        <taxon>asterids</taxon>
        <taxon>lamiids</taxon>
        <taxon>Lamiales</taxon>
        <taxon>Oleaceae</taxon>
        <taxon>Oleeae</taxon>
        <taxon>Olea</taxon>
    </lineage>
</organism>
<comment type="caution">
    <text evidence="1">The sequence shown here is derived from an EMBL/GenBank/DDBJ whole genome shotgun (WGS) entry which is preliminary data.</text>
</comment>
<name>A0A8S0QN66_OLEEU</name>
<dbReference type="AlphaFoldDB" id="A0A8S0QN66"/>
<keyword evidence="2" id="KW-1185">Reference proteome</keyword>